<gene>
    <name evidence="1" type="ORF">EDC23_1756</name>
</gene>
<evidence type="ECO:0000313" key="1">
    <source>
        <dbReference type="EMBL" id="TDY01010.1"/>
    </source>
</evidence>
<dbReference type="OrthoDB" id="5796917at2"/>
<dbReference type="AlphaFoldDB" id="A0A4R8IPB6"/>
<organism evidence="1 2">
    <name type="scientific">Thiohalophilus thiocyanatoxydans</name>
    <dbReference type="NCBI Taxonomy" id="381308"/>
    <lineage>
        <taxon>Bacteria</taxon>
        <taxon>Pseudomonadati</taxon>
        <taxon>Pseudomonadota</taxon>
        <taxon>Gammaproteobacteria</taxon>
        <taxon>Thiohalomonadales</taxon>
        <taxon>Thiohalophilaceae</taxon>
        <taxon>Thiohalophilus</taxon>
    </lineage>
</organism>
<comment type="caution">
    <text evidence="1">The sequence shown here is derived from an EMBL/GenBank/DDBJ whole genome shotgun (WGS) entry which is preliminary data.</text>
</comment>
<protein>
    <submittedName>
        <fullName evidence="1">Uncharacterized protein</fullName>
    </submittedName>
</protein>
<keyword evidence="2" id="KW-1185">Reference proteome</keyword>
<reference evidence="1 2" key="1">
    <citation type="submission" date="2019-03" db="EMBL/GenBank/DDBJ databases">
        <title>Genomic Encyclopedia of Type Strains, Phase IV (KMG-IV): sequencing the most valuable type-strain genomes for metagenomic binning, comparative biology and taxonomic classification.</title>
        <authorList>
            <person name="Goeker M."/>
        </authorList>
    </citation>
    <scope>NUCLEOTIDE SEQUENCE [LARGE SCALE GENOMIC DNA]</scope>
    <source>
        <strain evidence="1 2">DSM 16326</strain>
    </source>
</reference>
<dbReference type="EMBL" id="SOQX01000004">
    <property type="protein sequence ID" value="TDY01010.1"/>
    <property type="molecule type" value="Genomic_DNA"/>
</dbReference>
<accession>A0A4R8IPB6</accession>
<evidence type="ECO:0000313" key="2">
    <source>
        <dbReference type="Proteomes" id="UP000294914"/>
    </source>
</evidence>
<name>A0A4R8IPB6_9GAMM</name>
<proteinExistence type="predicted"/>
<dbReference type="Proteomes" id="UP000294914">
    <property type="component" value="Unassembled WGS sequence"/>
</dbReference>
<dbReference type="RefSeq" id="WP_134083586.1">
    <property type="nucleotide sequence ID" value="NZ_SOQX01000004.1"/>
</dbReference>
<sequence>MSSSLPSLLLYPQDPDYRPADTGTLIASLQDAGLIGESVDDLPGQRYAAGPSFLQHISFLGCSPAVEFEPEVPGSEQFCHAGILYSGHLQFRGGPQQVQVHCRQCRHRETDWAALIDAWRADPQNHRYICPECGAESHATDLNWRKTGAFAHLFIELYNIYPHEAVPTDGILKRLREATGVDWKYIYVR</sequence>